<feature type="region of interest" description="Disordered" evidence="2">
    <location>
        <begin position="291"/>
        <end position="437"/>
    </location>
</feature>
<dbReference type="Proteomes" id="UP000053477">
    <property type="component" value="Unassembled WGS sequence"/>
</dbReference>
<dbReference type="PANTHER" id="PTHR47417">
    <property type="entry name" value="SMR DOMAIN-CONTAINING PROTEIN YPL199C"/>
    <property type="match status" value="1"/>
</dbReference>
<dbReference type="Pfam" id="PF01713">
    <property type="entry name" value="Smr"/>
    <property type="match status" value="1"/>
</dbReference>
<keyword evidence="1" id="KW-0175">Coiled coil</keyword>
<sequence>MNSLLQIALSLSIRAAVLTYVYGNDVLTGLLLGCWDGAFIHHAWIEDRALEPLTLLLIIAGTCFDISHRSDITHVLFLALGGVLGALFSDAGLLQLGHGRGKGLSMDVDVDGIADAFSGLLPSIRNVEYESDSSSSSSITIKVTGRRDSQRPSTRLSNYSRLTALTGVTSKSGQSRSLSSLPPLTIPSKRSGLPILTLGSSDAGESTPRAKSVPPIPQSWLPASGSYIPRTYSVSSAQSDRGNSHTHRPRSKFGEDNAEYMHMHARAFDDEELPPRSSFVRPRDFAHVSQAESVSVDSDVPEIQVVPPDDSLPVFSPGLGYEVPRSPSKSDHHSESNVAQPNGHAQNVSPSPSIRRASSREASRPSSPLPEKDTTIPPPSPARTTISIQTIRTADGTPARTIINVVPVPSQEAEETTNDDQPLPVPVPNPSHSNVDARNDEPVDWEDYISEPTAPESVVSFAPKTSLLVKAEQYRQQAMQALNKKSQLQLQKTKAEREKRWADAFSLKFQIEEEEELANKFNAKAERRYHAAHNSSFEDDTIDVHGLKPAEATRQVDLKLRRIQLNGGKHLRVIVGRGKHSRGGVPVLKPAVRDHMIRQNLQVDADRKNPGLLHVFLP</sequence>
<evidence type="ECO:0000313" key="5">
    <source>
        <dbReference type="Proteomes" id="UP000053477"/>
    </source>
</evidence>
<feature type="compositionally biased region" description="Low complexity" evidence="2">
    <location>
        <begin position="170"/>
        <end position="188"/>
    </location>
</feature>
<evidence type="ECO:0000256" key="2">
    <source>
        <dbReference type="SAM" id="MobiDB-lite"/>
    </source>
</evidence>
<gene>
    <name evidence="4" type="ORF">SCHPADRAFT_1395</name>
</gene>
<protein>
    <recommendedName>
        <fullName evidence="3">Smr domain-containing protein</fullName>
    </recommendedName>
</protein>
<dbReference type="STRING" id="27342.A0A0H2S7U5"/>
<dbReference type="SMART" id="SM00463">
    <property type="entry name" value="SMR"/>
    <property type="match status" value="1"/>
</dbReference>
<feature type="region of interest" description="Disordered" evidence="2">
    <location>
        <begin position="168"/>
        <end position="218"/>
    </location>
</feature>
<proteinExistence type="predicted"/>
<feature type="compositionally biased region" description="Polar residues" evidence="2">
    <location>
        <begin position="336"/>
        <end position="348"/>
    </location>
</feature>
<reference evidence="4 5" key="1">
    <citation type="submission" date="2015-04" db="EMBL/GenBank/DDBJ databases">
        <title>Complete genome sequence of Schizopora paradoxa KUC8140, a cosmopolitan wood degrader in East Asia.</title>
        <authorList>
            <consortium name="DOE Joint Genome Institute"/>
            <person name="Min B."/>
            <person name="Park H."/>
            <person name="Jang Y."/>
            <person name="Kim J.-J."/>
            <person name="Kim K.H."/>
            <person name="Pangilinan J."/>
            <person name="Lipzen A."/>
            <person name="Riley R."/>
            <person name="Grigoriev I.V."/>
            <person name="Spatafora J.W."/>
            <person name="Choi I.-G."/>
        </authorList>
    </citation>
    <scope>NUCLEOTIDE SEQUENCE [LARGE SCALE GENOMIC DNA]</scope>
    <source>
        <strain evidence="4 5">KUC8140</strain>
    </source>
</reference>
<feature type="domain" description="Smr" evidence="3">
    <location>
        <begin position="542"/>
        <end position="618"/>
    </location>
</feature>
<dbReference type="PROSITE" id="PS50828">
    <property type="entry name" value="SMR"/>
    <property type="match status" value="1"/>
</dbReference>
<evidence type="ECO:0000313" key="4">
    <source>
        <dbReference type="EMBL" id="KLO20337.1"/>
    </source>
</evidence>
<dbReference type="PANTHER" id="PTHR47417:SF1">
    <property type="entry name" value="SMR DOMAIN-CONTAINING PROTEIN YPL199C"/>
    <property type="match status" value="1"/>
</dbReference>
<evidence type="ECO:0000256" key="1">
    <source>
        <dbReference type="SAM" id="Coils"/>
    </source>
</evidence>
<feature type="coiled-coil region" evidence="1">
    <location>
        <begin position="471"/>
        <end position="498"/>
    </location>
</feature>
<accession>A0A0H2S7U5</accession>
<feature type="compositionally biased region" description="Polar residues" evidence="2">
    <location>
        <begin position="382"/>
        <end position="392"/>
    </location>
</feature>
<organism evidence="4 5">
    <name type="scientific">Schizopora paradoxa</name>
    <dbReference type="NCBI Taxonomy" id="27342"/>
    <lineage>
        <taxon>Eukaryota</taxon>
        <taxon>Fungi</taxon>
        <taxon>Dikarya</taxon>
        <taxon>Basidiomycota</taxon>
        <taxon>Agaricomycotina</taxon>
        <taxon>Agaricomycetes</taxon>
        <taxon>Hymenochaetales</taxon>
        <taxon>Schizoporaceae</taxon>
        <taxon>Schizopora</taxon>
    </lineage>
</organism>
<name>A0A0H2S7U5_9AGAM</name>
<dbReference type="AlphaFoldDB" id="A0A0H2S7U5"/>
<keyword evidence="5" id="KW-1185">Reference proteome</keyword>
<feature type="region of interest" description="Disordered" evidence="2">
    <location>
        <begin position="234"/>
        <end position="255"/>
    </location>
</feature>
<dbReference type="Gene3D" id="3.30.1370.110">
    <property type="match status" value="1"/>
</dbReference>
<dbReference type="InterPro" id="IPR036063">
    <property type="entry name" value="Smr_dom_sf"/>
</dbReference>
<dbReference type="SUPFAM" id="SSF160443">
    <property type="entry name" value="SMR domain-like"/>
    <property type="match status" value="1"/>
</dbReference>
<dbReference type="InterPro" id="IPR002625">
    <property type="entry name" value="Smr_dom"/>
</dbReference>
<dbReference type="OrthoDB" id="3231855at2759"/>
<dbReference type="InterPro" id="IPR053020">
    <property type="entry name" value="Smr_domain_protein"/>
</dbReference>
<dbReference type="InParanoid" id="A0A0H2S7U5"/>
<evidence type="ECO:0000259" key="3">
    <source>
        <dbReference type="PROSITE" id="PS50828"/>
    </source>
</evidence>
<dbReference type="EMBL" id="KQ085882">
    <property type="protein sequence ID" value="KLO20337.1"/>
    <property type="molecule type" value="Genomic_DNA"/>
</dbReference>
<feature type="region of interest" description="Disordered" evidence="2">
    <location>
        <begin position="138"/>
        <end position="157"/>
    </location>
</feature>